<dbReference type="Proteomes" id="UP000192578">
    <property type="component" value="Unassembled WGS sequence"/>
</dbReference>
<dbReference type="OrthoDB" id="10068552at2759"/>
<dbReference type="InterPro" id="IPR055355">
    <property type="entry name" value="ZP-C"/>
</dbReference>
<keyword evidence="3" id="KW-0472">Membrane</keyword>
<feature type="compositionally biased region" description="Polar residues" evidence="2">
    <location>
        <begin position="735"/>
        <end position="748"/>
    </location>
</feature>
<accession>A0A1W0X1V8</accession>
<dbReference type="PANTHER" id="PTHR46560">
    <property type="entry name" value="CYPHER, ISOFORM B"/>
    <property type="match status" value="1"/>
</dbReference>
<dbReference type="Pfam" id="PF25057">
    <property type="entry name" value="CUT_N"/>
    <property type="match status" value="1"/>
</dbReference>
<feature type="region of interest" description="Disordered" evidence="2">
    <location>
        <begin position="677"/>
        <end position="797"/>
    </location>
</feature>
<feature type="compositionally biased region" description="Polar residues" evidence="2">
    <location>
        <begin position="713"/>
        <end position="724"/>
    </location>
</feature>
<evidence type="ECO:0000256" key="1">
    <source>
        <dbReference type="ARBA" id="ARBA00023157"/>
    </source>
</evidence>
<feature type="compositionally biased region" description="Basic and acidic residues" evidence="2">
    <location>
        <begin position="725"/>
        <end position="734"/>
    </location>
</feature>
<dbReference type="PROSITE" id="PS51034">
    <property type="entry name" value="ZP_2"/>
    <property type="match status" value="1"/>
</dbReference>
<keyword evidence="7" id="KW-1185">Reference proteome</keyword>
<evidence type="ECO:0000256" key="4">
    <source>
        <dbReference type="SAM" id="SignalP"/>
    </source>
</evidence>
<feature type="signal peptide" evidence="4">
    <location>
        <begin position="1"/>
        <end position="24"/>
    </location>
</feature>
<feature type="region of interest" description="Disordered" evidence="2">
    <location>
        <begin position="376"/>
        <end position="397"/>
    </location>
</feature>
<dbReference type="InterPro" id="IPR042235">
    <property type="entry name" value="ZP-C_dom"/>
</dbReference>
<dbReference type="PANTHER" id="PTHR46560:SF4">
    <property type="entry name" value="DUSKY"/>
    <property type="match status" value="1"/>
</dbReference>
<organism evidence="6 7">
    <name type="scientific">Hypsibius exemplaris</name>
    <name type="common">Freshwater tardigrade</name>
    <dbReference type="NCBI Taxonomy" id="2072580"/>
    <lineage>
        <taxon>Eukaryota</taxon>
        <taxon>Metazoa</taxon>
        <taxon>Ecdysozoa</taxon>
        <taxon>Tardigrada</taxon>
        <taxon>Eutardigrada</taxon>
        <taxon>Parachela</taxon>
        <taxon>Hypsibioidea</taxon>
        <taxon>Hypsibiidae</taxon>
        <taxon>Hypsibius</taxon>
    </lineage>
</organism>
<keyword evidence="4" id="KW-0732">Signal</keyword>
<keyword evidence="1" id="KW-1015">Disulfide bond</keyword>
<feature type="region of interest" description="Disordered" evidence="2">
    <location>
        <begin position="618"/>
        <end position="665"/>
    </location>
</feature>
<name>A0A1W0X1V8_HYPEX</name>
<feature type="region of interest" description="Disordered" evidence="2">
    <location>
        <begin position="521"/>
        <end position="546"/>
    </location>
</feature>
<feature type="domain" description="ZP" evidence="5">
    <location>
        <begin position="103"/>
        <end position="361"/>
    </location>
</feature>
<feature type="chain" id="PRO_5012009114" description="ZP domain-containing protein" evidence="4">
    <location>
        <begin position="25"/>
        <end position="797"/>
    </location>
</feature>
<dbReference type="InterPro" id="IPR056953">
    <property type="entry name" value="CUT_N"/>
</dbReference>
<dbReference type="Pfam" id="PF00100">
    <property type="entry name" value="Zona_pellucida"/>
    <property type="match status" value="1"/>
</dbReference>
<gene>
    <name evidence="6" type="ORF">BV898_04579</name>
</gene>
<dbReference type="AlphaFoldDB" id="A0A1W0X1V8"/>
<dbReference type="SMART" id="SM00241">
    <property type="entry name" value="ZP"/>
    <property type="match status" value="1"/>
</dbReference>
<dbReference type="EMBL" id="MTYJ01000023">
    <property type="protein sequence ID" value="OQV21370.1"/>
    <property type="molecule type" value="Genomic_DNA"/>
</dbReference>
<evidence type="ECO:0000256" key="3">
    <source>
        <dbReference type="SAM" id="Phobius"/>
    </source>
</evidence>
<dbReference type="Gene3D" id="2.60.40.4100">
    <property type="entry name" value="Zona pellucida, ZP-C domain"/>
    <property type="match status" value="1"/>
</dbReference>
<feature type="transmembrane region" description="Helical" evidence="3">
    <location>
        <begin position="470"/>
        <end position="497"/>
    </location>
</feature>
<keyword evidence="3" id="KW-1133">Transmembrane helix</keyword>
<keyword evidence="3" id="KW-0812">Transmembrane</keyword>
<comment type="caution">
    <text evidence="6">The sequence shown here is derived from an EMBL/GenBank/DDBJ whole genome shotgun (WGS) entry which is preliminary data.</text>
</comment>
<dbReference type="InterPro" id="IPR001507">
    <property type="entry name" value="ZP_dom"/>
</dbReference>
<protein>
    <recommendedName>
        <fullName evidence="5">ZP domain-containing protein</fullName>
    </recommendedName>
</protein>
<evidence type="ECO:0000256" key="2">
    <source>
        <dbReference type="SAM" id="MobiDB-lite"/>
    </source>
</evidence>
<evidence type="ECO:0000313" key="6">
    <source>
        <dbReference type="EMBL" id="OQV21370.1"/>
    </source>
</evidence>
<feature type="compositionally biased region" description="Polar residues" evidence="2">
    <location>
        <begin position="533"/>
        <end position="546"/>
    </location>
</feature>
<reference evidence="7" key="1">
    <citation type="submission" date="2017-01" db="EMBL/GenBank/DDBJ databases">
        <title>Comparative genomics of anhydrobiosis in the tardigrade Hypsibius dujardini.</title>
        <authorList>
            <person name="Yoshida Y."/>
            <person name="Koutsovoulos G."/>
            <person name="Laetsch D."/>
            <person name="Stevens L."/>
            <person name="Kumar S."/>
            <person name="Horikawa D."/>
            <person name="Ishino K."/>
            <person name="Komine S."/>
            <person name="Tomita M."/>
            <person name="Blaxter M."/>
            <person name="Arakawa K."/>
        </authorList>
    </citation>
    <scope>NUCLEOTIDE SEQUENCE [LARGE SCALE GENOMIC DNA]</scope>
    <source>
        <strain evidence="7">Z151</strain>
    </source>
</reference>
<feature type="compositionally biased region" description="Polar residues" evidence="2">
    <location>
        <begin position="788"/>
        <end position="797"/>
    </location>
</feature>
<evidence type="ECO:0000259" key="5">
    <source>
        <dbReference type="PROSITE" id="PS51034"/>
    </source>
</evidence>
<evidence type="ECO:0000313" key="7">
    <source>
        <dbReference type="Proteomes" id="UP000192578"/>
    </source>
</evidence>
<proteinExistence type="predicted"/>
<sequence length="797" mass="86365">MTSNKMGILFYGLFAVCGVQVALTVEPEALLGPVVARGVMRIEDPPVAHHLISANSVQLPSNLIWKERSKRDAVVEADVDSNGLGAGPTPDSPLPKLTSIQADCVNPQFIKVSVEFDRPFDGIIYTKGHFTDETCTYAKEGSSLRNQNFTISTDACGSLDNNHAEAANSSITEATVIIQNDPLFQDANDVARRIRCSWSDRFDKIISSHGFKVGSLNENTMDYSADAVSVWMDLRMGKDPFQGTPVTNGVVRLGSDMTIVVYIKSKIDKGLDVVIRDCVANDAKRHQQIQLTDENGCVVQKKLMTPFIITDRVGQSGASRIAYAMLKSFKFPDSLDVNIICNVAMCKGPCGISCSAEGTAKATGAVAKTAAGKVAPPPAVRQVDSSRPKRDVPAGTGTHEAAPMDDALLGKTVFLKEKETTEVILERGIRVLSDNDITEVLVGNQNNRTFDVMATMVKNTDYICVPKTGFGIGLAILLLIILILTIATVFLCCAACARRGKKAKVIETSTINLYNSTEQLNSRSKDSPVSFPISGQQSTSSLPRDLTTATARGSAFSMSRVSQQADFKASAITLPGVGIHTNPHVRQSTMSLNAMHLFPKEASFPPFVPFVLPSPAQGFASTSNDNDQDNTTEKARSLRSMMRHPSERPHSIAMAAEEPDESARSLRSFTLRSDAFSAAPNHHQPSDLMMMNGNEENPRSLRSFHVRSDQRRSTLTGLQQADNNDTSHRSENPRSLRSITVRSNSNVGSVCASESEENPRSEGTLRSDSPSSGVLGQPDNASDENPRSMRSVSVYRN</sequence>